<dbReference type="InterPro" id="IPR011109">
    <property type="entry name" value="DNA_bind_recombinase_dom"/>
</dbReference>
<protein>
    <submittedName>
        <fullName evidence="3">Putative DNA recombinase CisA</fullName>
    </submittedName>
</protein>
<dbReference type="Pfam" id="PF00239">
    <property type="entry name" value="Resolvase"/>
    <property type="match status" value="1"/>
</dbReference>
<gene>
    <name evidence="3" type="primary">cisA_3</name>
    <name evidence="3" type="ORF">ERICV_01715</name>
</gene>
<dbReference type="CDD" id="cd00338">
    <property type="entry name" value="Ser_Recombinase"/>
    <property type="match status" value="1"/>
</dbReference>
<dbReference type="Gene3D" id="3.90.1750.20">
    <property type="entry name" value="Putative Large Serine Recombinase, Chain B, Domain 2"/>
    <property type="match status" value="1"/>
</dbReference>
<organism evidence="3 4">
    <name type="scientific">Paenibacillus larvae subsp. larvae</name>
    <dbReference type="NCBI Taxonomy" id="147375"/>
    <lineage>
        <taxon>Bacteria</taxon>
        <taxon>Bacillati</taxon>
        <taxon>Bacillota</taxon>
        <taxon>Bacilli</taxon>
        <taxon>Bacillales</taxon>
        <taxon>Paenibacillaceae</taxon>
        <taxon>Paenibacillus</taxon>
    </lineage>
</organism>
<dbReference type="InterPro" id="IPR050639">
    <property type="entry name" value="SSR_resolvase"/>
</dbReference>
<dbReference type="GO" id="GO:0000150">
    <property type="term" value="F:DNA strand exchange activity"/>
    <property type="evidence" value="ECO:0007669"/>
    <property type="project" value="InterPro"/>
</dbReference>
<dbReference type="SUPFAM" id="SSF53041">
    <property type="entry name" value="Resolvase-like"/>
    <property type="match status" value="1"/>
</dbReference>
<evidence type="ECO:0000259" key="1">
    <source>
        <dbReference type="PROSITE" id="PS51736"/>
    </source>
</evidence>
<evidence type="ECO:0000313" key="4">
    <source>
        <dbReference type="Proteomes" id="UP000464330"/>
    </source>
</evidence>
<accession>A0A6C0QQL4</accession>
<dbReference type="EMBL" id="CP019717">
    <property type="protein sequence ID" value="QHZ50870.1"/>
    <property type="molecule type" value="Genomic_DNA"/>
</dbReference>
<reference evidence="3 4" key="1">
    <citation type="journal article" date="2020" name="Int. J. Med. Microbiol.">
        <title>Discovery of Paenibacillus larvae ERIC V: Phenotypic and genomic comparison to genotypes ERIC I-IV reveal different inventories of virulence factors which correlate with epidemiological prevalences of American Foulbrood.</title>
        <authorList>
            <person name="Beims H."/>
            <person name="Bunk B."/>
            <person name="Erler S."/>
            <person name="Mohr K.I."/>
            <person name="Sproer C."/>
            <person name="Pradella S."/>
            <person name="Gunther G."/>
            <person name="Rohde M."/>
            <person name="von der Ohe W."/>
            <person name="Steinert M."/>
        </authorList>
    </citation>
    <scope>NUCLEOTIDE SEQUENCE [LARGE SCALE GENOMIC DNA]</scope>
    <source>
        <strain evidence="3">Eric_V</strain>
    </source>
</reference>
<dbReference type="SMART" id="SM00857">
    <property type="entry name" value="Resolvase"/>
    <property type="match status" value="1"/>
</dbReference>
<dbReference type="InterPro" id="IPR025827">
    <property type="entry name" value="Zn_ribbon_recom_dom"/>
</dbReference>
<dbReference type="PROSITE" id="PS51737">
    <property type="entry name" value="RECOMBINASE_DNA_BIND"/>
    <property type="match status" value="1"/>
</dbReference>
<dbReference type="GO" id="GO:0003677">
    <property type="term" value="F:DNA binding"/>
    <property type="evidence" value="ECO:0007669"/>
    <property type="project" value="InterPro"/>
</dbReference>
<dbReference type="PROSITE" id="PS51736">
    <property type="entry name" value="RECOMBINASES_3"/>
    <property type="match status" value="1"/>
</dbReference>
<sequence>MKQRIKAIGYIRQSDEREDKEDISEQTQLSKIQQYCEFNDWELAEVFKDIDYSGFRIKYTKRPGIMQAIEYIKNNPVQKLVIFNLSRLTRRRQDFLLIQESLNKLKVDICSTAEQLDFGSPTGRLVANILVNFNEYYSDNLSDVTMDSKKTNAEKGRWNGGPAPFGLKKQNDGFVIDVEKADAIKLAFSMAKDGKGTYLIANKLNGLSVLTKTGKSWSPRRVRYVLTNPTYAGMQKWQGKFYPLKNCEKLVEWDDFMYIQDTLFGKEKVWKGKERHLLSSLLRCPVCGGKMHARFSTGKKSRRYVCNKKNTLGHCPSPNFDLPTLDDAVIQTIGVMSKMRYDTSEIIPQLNETQDDRMNTLKKLHDEYNRLDAAKQKVFDDYYINNKLTEEQFNDLMKRYEKRQNEIDESLKKIPLPRSKTYGDYDDIIEEFVEALSELPKQEKRKSIELLIDKIIPGEPTQIFFKWGEVMEIIPKEIKKYNQKVYFY</sequence>
<dbReference type="InterPro" id="IPR038109">
    <property type="entry name" value="DNA_bind_recomb_sf"/>
</dbReference>
<dbReference type="AlphaFoldDB" id="A0A6C0QQL4"/>
<dbReference type="InterPro" id="IPR036162">
    <property type="entry name" value="Resolvase-like_N_sf"/>
</dbReference>
<evidence type="ECO:0000259" key="2">
    <source>
        <dbReference type="PROSITE" id="PS51737"/>
    </source>
</evidence>
<dbReference type="Proteomes" id="UP000464330">
    <property type="component" value="Chromosome"/>
</dbReference>
<dbReference type="PANTHER" id="PTHR30461">
    <property type="entry name" value="DNA-INVERTASE FROM LAMBDOID PROPHAGE"/>
    <property type="match status" value="1"/>
</dbReference>
<evidence type="ECO:0000313" key="3">
    <source>
        <dbReference type="EMBL" id="QHZ50870.1"/>
    </source>
</evidence>
<dbReference type="RefSeq" id="WP_172423108.1">
    <property type="nucleotide sequence ID" value="NZ_CP019717.1"/>
</dbReference>
<dbReference type="Pfam" id="PF07508">
    <property type="entry name" value="Recombinase"/>
    <property type="match status" value="1"/>
</dbReference>
<dbReference type="InterPro" id="IPR006119">
    <property type="entry name" value="Resolv_N"/>
</dbReference>
<name>A0A6C0QQL4_9BACL</name>
<feature type="domain" description="Resolvase/invertase-type recombinase catalytic" evidence="1">
    <location>
        <begin position="6"/>
        <end position="156"/>
    </location>
</feature>
<dbReference type="Gene3D" id="3.40.50.1390">
    <property type="entry name" value="Resolvase, N-terminal catalytic domain"/>
    <property type="match status" value="1"/>
</dbReference>
<feature type="domain" description="Recombinase" evidence="2">
    <location>
        <begin position="164"/>
        <end position="269"/>
    </location>
</feature>
<dbReference type="PANTHER" id="PTHR30461:SF23">
    <property type="entry name" value="DNA RECOMBINASE-RELATED"/>
    <property type="match status" value="1"/>
</dbReference>
<dbReference type="Pfam" id="PF13408">
    <property type="entry name" value="Zn_ribbon_recom"/>
    <property type="match status" value="1"/>
</dbReference>
<proteinExistence type="predicted"/>